<name>A0ABW0J3N3_9BURK</name>
<accession>A0ABW0J3N3</accession>
<evidence type="ECO:0000313" key="2">
    <source>
        <dbReference type="Proteomes" id="UP001596103"/>
    </source>
</evidence>
<gene>
    <name evidence="1" type="ORF">ACFPTO_02165</name>
</gene>
<protein>
    <submittedName>
        <fullName evidence="1">Uncharacterized protein</fullName>
    </submittedName>
</protein>
<sequence>MAMRNRRTFSLQTPSDLYRKLNFEALALHNSPPEDLEQRAYAVMNAVTTAWQMKDWVYEALREADALDRLNDFAGRIIEGNRDFGTFLCENSPWMNVCFQLATAAKHFGVGRDTGLEVMTTVEFQVGPETTVYELRGQDEIMVRTPHNSISGPDLVLLLDYIWSRALPELGLMERRNNE</sequence>
<organism evidence="1 2">
    <name type="scientific">Paraburkholderia denitrificans</name>
    <dbReference type="NCBI Taxonomy" id="694025"/>
    <lineage>
        <taxon>Bacteria</taxon>
        <taxon>Pseudomonadati</taxon>
        <taxon>Pseudomonadota</taxon>
        <taxon>Betaproteobacteria</taxon>
        <taxon>Burkholderiales</taxon>
        <taxon>Burkholderiaceae</taxon>
        <taxon>Paraburkholderia</taxon>
    </lineage>
</organism>
<comment type="caution">
    <text evidence="1">The sequence shown here is derived from an EMBL/GenBank/DDBJ whole genome shotgun (WGS) entry which is preliminary data.</text>
</comment>
<proteinExistence type="predicted"/>
<reference evidence="2" key="1">
    <citation type="journal article" date="2019" name="Int. J. Syst. Evol. Microbiol.">
        <title>The Global Catalogue of Microorganisms (GCM) 10K type strain sequencing project: providing services to taxonomists for standard genome sequencing and annotation.</title>
        <authorList>
            <consortium name="The Broad Institute Genomics Platform"/>
            <consortium name="The Broad Institute Genome Sequencing Center for Infectious Disease"/>
            <person name="Wu L."/>
            <person name="Ma J."/>
        </authorList>
    </citation>
    <scope>NUCLEOTIDE SEQUENCE [LARGE SCALE GENOMIC DNA]</scope>
    <source>
        <strain evidence="2">CCUG 56042</strain>
    </source>
</reference>
<dbReference type="EMBL" id="JBHSMP010000006">
    <property type="protein sequence ID" value="MFC5427622.1"/>
    <property type="molecule type" value="Genomic_DNA"/>
</dbReference>
<evidence type="ECO:0000313" key="1">
    <source>
        <dbReference type="EMBL" id="MFC5427622.1"/>
    </source>
</evidence>
<keyword evidence="2" id="KW-1185">Reference proteome</keyword>
<dbReference type="Proteomes" id="UP001596103">
    <property type="component" value="Unassembled WGS sequence"/>
</dbReference>
<dbReference type="RefSeq" id="WP_377709152.1">
    <property type="nucleotide sequence ID" value="NZ_JBHSMP010000006.1"/>
</dbReference>